<dbReference type="Proteomes" id="UP001223802">
    <property type="component" value="Chromosome"/>
</dbReference>
<dbReference type="SUPFAM" id="SSF117074">
    <property type="entry name" value="Hypothetical protein PA1324"/>
    <property type="match status" value="1"/>
</dbReference>
<feature type="compositionally biased region" description="Polar residues" evidence="4">
    <location>
        <begin position="95"/>
        <end position="107"/>
    </location>
</feature>
<feature type="region of interest" description="Disordered" evidence="4">
    <location>
        <begin position="69"/>
        <end position="107"/>
    </location>
</feature>
<name>A0AA50QBR4_9GAMM</name>
<evidence type="ECO:0000256" key="5">
    <source>
        <dbReference type="SAM" id="SignalP"/>
    </source>
</evidence>
<dbReference type="InterPro" id="IPR013783">
    <property type="entry name" value="Ig-like_fold"/>
</dbReference>
<dbReference type="Gene3D" id="2.60.40.10">
    <property type="entry name" value="Immunoglobulins"/>
    <property type="match status" value="2"/>
</dbReference>
<evidence type="ECO:0000256" key="4">
    <source>
        <dbReference type="SAM" id="MobiDB-lite"/>
    </source>
</evidence>
<keyword evidence="3 5" id="KW-0732">Signal</keyword>
<feature type="compositionally biased region" description="Basic and acidic residues" evidence="4">
    <location>
        <begin position="70"/>
        <end position="94"/>
    </location>
</feature>
<feature type="chain" id="PRO_5041435671" evidence="5">
    <location>
        <begin position="31"/>
        <end position="672"/>
    </location>
</feature>
<reference evidence="7 8" key="1">
    <citation type="submission" date="2023-02" db="EMBL/GenBank/DDBJ databases">
        <title>Complete genome sequence of a novel bacterium Oceanimonas sp. NTOU-MSR1 isolated from marine coast sediment.</title>
        <authorList>
            <person name="Yang H.-T."/>
            <person name="Chen Y.-L."/>
            <person name="Ho Y.-N."/>
        </authorList>
    </citation>
    <scope>NUCLEOTIDE SEQUENCE [LARGE SCALE GENOMIC DNA]</scope>
    <source>
        <strain evidence="7 8">NTOU-MSR1</strain>
    </source>
</reference>
<dbReference type="InterPro" id="IPR041033">
    <property type="entry name" value="SpaA_PFL_dom_1"/>
</dbReference>
<evidence type="ECO:0000256" key="2">
    <source>
        <dbReference type="ARBA" id="ARBA00022525"/>
    </source>
</evidence>
<dbReference type="PANTHER" id="PTHR36108:SF13">
    <property type="entry name" value="COLOSSIN-B-RELATED"/>
    <property type="match status" value="1"/>
</dbReference>
<dbReference type="KEGG" id="ope:PU634_15805"/>
<evidence type="ECO:0000313" key="8">
    <source>
        <dbReference type="Proteomes" id="UP001223802"/>
    </source>
</evidence>
<dbReference type="AlphaFoldDB" id="A0AA50QBR4"/>
<comment type="similarity">
    <text evidence="1">Belongs to the serine-aspartate repeat-containing protein (SDr) family.</text>
</comment>
<evidence type="ECO:0000313" key="7">
    <source>
        <dbReference type="EMBL" id="WMC10522.1"/>
    </source>
</evidence>
<feature type="signal peptide" evidence="5">
    <location>
        <begin position="1"/>
        <end position="30"/>
    </location>
</feature>
<proteinExistence type="inferred from homology"/>
<evidence type="ECO:0000256" key="1">
    <source>
        <dbReference type="ARBA" id="ARBA00007257"/>
    </source>
</evidence>
<dbReference type="Pfam" id="PF17802">
    <property type="entry name" value="SpaA"/>
    <property type="match status" value="1"/>
</dbReference>
<evidence type="ECO:0000259" key="6">
    <source>
        <dbReference type="Pfam" id="PF17802"/>
    </source>
</evidence>
<dbReference type="EMBL" id="CP118224">
    <property type="protein sequence ID" value="WMC10522.1"/>
    <property type="molecule type" value="Genomic_DNA"/>
</dbReference>
<feature type="region of interest" description="Disordered" evidence="4">
    <location>
        <begin position="322"/>
        <end position="345"/>
    </location>
</feature>
<accession>A0AA50QBR4</accession>
<keyword evidence="8" id="KW-1185">Reference proteome</keyword>
<organism evidence="7 8">
    <name type="scientific">Oceanimonas pelagia</name>
    <dbReference type="NCBI Taxonomy" id="3028314"/>
    <lineage>
        <taxon>Bacteria</taxon>
        <taxon>Pseudomonadati</taxon>
        <taxon>Pseudomonadota</taxon>
        <taxon>Gammaproteobacteria</taxon>
        <taxon>Aeromonadales</taxon>
        <taxon>Aeromonadaceae</taxon>
        <taxon>Oceanimonas</taxon>
    </lineage>
</organism>
<protein>
    <submittedName>
        <fullName evidence="7">SpaA isopeptide-forming pilin-related protein</fullName>
    </submittedName>
</protein>
<gene>
    <name evidence="7" type="ORF">PU634_15805</name>
</gene>
<keyword evidence="2" id="KW-0964">Secreted</keyword>
<dbReference type="RefSeq" id="WP_306761773.1">
    <property type="nucleotide sequence ID" value="NZ_CP118224.1"/>
</dbReference>
<evidence type="ECO:0000256" key="3">
    <source>
        <dbReference type="ARBA" id="ARBA00022729"/>
    </source>
</evidence>
<feature type="domain" description="SpaA-like prealbumin fold" evidence="6">
    <location>
        <begin position="288"/>
        <end position="375"/>
    </location>
</feature>
<dbReference type="PANTHER" id="PTHR36108">
    <property type="entry name" value="COLOSSIN-B-RELATED"/>
    <property type="match status" value="1"/>
</dbReference>
<sequence length="672" mass="70680">MKTLSTKKKLTVLMVSAMLGTSLLATDAQAGHYQRSLEGSQFEIDTNANLILDAGLTLDWATVASGPDPKYAEKDDAPTGKNDDSFSGGTKEDTQNPNTTTGSIPNNKSDLLKFGAFQEGTQFLHLYWARVQNPSGTTLMDFEFNAGDQGLGSNGFPIRSAEDLLVEYKLAQGGTTPELFLYEWLTEAAQGSCEASNKYPCWGNMQSLAGKASGSINTSGANAASIGLGTLDPFTFGEASIDLSKVFPAGECKSFGWAYLKSRSSDSFSAQMKDFIAPTPVNITNCANVTVIKQDDATPPKALKGAEFELYFDNGATSGVFDDPAVVGPPPTGDESTTEKRTTGDDGKAVFTDIEAGDYCVVETKAPPGHNLPADPDFYECFTLVADSDQSFTFTNPRKPAKVVITKKDDASPANTLGAGWEFTLFVDSNGDGDLDNGEPIAKDANGVDYKCTTGVTGICTISDILPPGKYCVDETVNGAPGLYGDAAPQCFDLVLDQSKSLTFVNPRLRGAIKVIKTIKHKAAASGSKPHSGVSFTVNGVTKATDANGEACFDGLLMSAVSGVGDYDVVETVPAGANFSAAGATTKKVTVNNAAKCDDATYVGETVTFVNLPLTDIKISVDSLIDGATQTNIQCVNTGGTTTNTDNTGGDFEVALLKREPGIYTCTINVDP</sequence>